<gene>
    <name evidence="1" type="ORF">E3N88_37917</name>
</gene>
<sequence>MIVVDEERPIAIHQYKEKYLGVEAEVEPVDRQDQDQDRDRDQVPTIAVRVAVERINLESAFVAMEGGGDGWRWVVAGAVSVGGDG</sequence>
<proteinExistence type="predicted"/>
<accession>A0A5N6LSR5</accession>
<comment type="caution">
    <text evidence="1">The sequence shown here is derived from an EMBL/GenBank/DDBJ whole genome shotgun (WGS) entry which is preliminary data.</text>
</comment>
<evidence type="ECO:0000313" key="1">
    <source>
        <dbReference type="EMBL" id="KAD2804540.1"/>
    </source>
</evidence>
<dbReference type="EMBL" id="SZYD01000018">
    <property type="protein sequence ID" value="KAD2804540.1"/>
    <property type="molecule type" value="Genomic_DNA"/>
</dbReference>
<dbReference type="AlphaFoldDB" id="A0A5N6LSR5"/>
<name>A0A5N6LSR5_9ASTR</name>
<organism evidence="1 2">
    <name type="scientific">Mikania micrantha</name>
    <name type="common">bitter vine</name>
    <dbReference type="NCBI Taxonomy" id="192012"/>
    <lineage>
        <taxon>Eukaryota</taxon>
        <taxon>Viridiplantae</taxon>
        <taxon>Streptophyta</taxon>
        <taxon>Embryophyta</taxon>
        <taxon>Tracheophyta</taxon>
        <taxon>Spermatophyta</taxon>
        <taxon>Magnoliopsida</taxon>
        <taxon>eudicotyledons</taxon>
        <taxon>Gunneridae</taxon>
        <taxon>Pentapetalae</taxon>
        <taxon>asterids</taxon>
        <taxon>campanulids</taxon>
        <taxon>Asterales</taxon>
        <taxon>Asteraceae</taxon>
        <taxon>Asteroideae</taxon>
        <taxon>Heliantheae alliance</taxon>
        <taxon>Eupatorieae</taxon>
        <taxon>Mikania</taxon>
    </lineage>
</organism>
<reference evidence="1 2" key="1">
    <citation type="submission" date="2019-05" db="EMBL/GenBank/DDBJ databases">
        <title>Mikania micrantha, genome provides insights into the molecular mechanism of rapid growth.</title>
        <authorList>
            <person name="Liu B."/>
        </authorList>
    </citation>
    <scope>NUCLEOTIDE SEQUENCE [LARGE SCALE GENOMIC DNA]</scope>
    <source>
        <strain evidence="1">NLD-2019</strain>
        <tissue evidence="1">Leaf</tissue>
    </source>
</reference>
<keyword evidence="2" id="KW-1185">Reference proteome</keyword>
<dbReference type="Proteomes" id="UP000326396">
    <property type="component" value="Linkage Group LG8"/>
</dbReference>
<protein>
    <submittedName>
        <fullName evidence="1">Uncharacterized protein</fullName>
    </submittedName>
</protein>
<evidence type="ECO:0000313" key="2">
    <source>
        <dbReference type="Proteomes" id="UP000326396"/>
    </source>
</evidence>